<comment type="pathway">
    <text evidence="2 10">Amino-acid biosynthesis; L-methionine biosynthesis via de novo pathway; L-homoserine from L-aspartate: step 3/3.</text>
</comment>
<keyword evidence="6 10" id="KW-0028">Amino-acid biosynthesis</keyword>
<dbReference type="InterPro" id="IPR001342">
    <property type="entry name" value="HDH_cat"/>
</dbReference>
<comment type="catalytic activity">
    <reaction evidence="10">
        <text>L-homoserine + NADP(+) = L-aspartate 4-semialdehyde + NADPH + H(+)</text>
        <dbReference type="Rhea" id="RHEA:15761"/>
        <dbReference type="ChEBI" id="CHEBI:15378"/>
        <dbReference type="ChEBI" id="CHEBI:57476"/>
        <dbReference type="ChEBI" id="CHEBI:57783"/>
        <dbReference type="ChEBI" id="CHEBI:58349"/>
        <dbReference type="ChEBI" id="CHEBI:537519"/>
        <dbReference type="EC" id="1.1.1.3"/>
    </reaction>
</comment>
<keyword evidence="9 10" id="KW-0486">Methionine biosynthesis</keyword>
<feature type="domain" description="Homoserine dehydrogenase catalytic" evidence="12">
    <location>
        <begin position="128"/>
        <end position="306"/>
    </location>
</feature>
<dbReference type="Pfam" id="PF00742">
    <property type="entry name" value="Homoserine_dh"/>
    <property type="match status" value="1"/>
</dbReference>
<protein>
    <recommendedName>
        <fullName evidence="5 10">Homoserine dehydrogenase</fullName>
        <ecNumber evidence="4 10">1.1.1.3</ecNumber>
    </recommendedName>
</protein>
<dbReference type="Gene3D" id="3.30.70.260">
    <property type="match status" value="1"/>
</dbReference>
<dbReference type="Gene3D" id="3.30.360.10">
    <property type="entry name" value="Dihydrodipicolinate Reductase, domain 2"/>
    <property type="match status" value="1"/>
</dbReference>
<dbReference type="SUPFAM" id="SSF55347">
    <property type="entry name" value="Glyceraldehyde-3-phosphate dehydrogenase-like, C-terminal domain"/>
    <property type="match status" value="1"/>
</dbReference>
<organism evidence="14 15">
    <name type="scientific">Pedobacter panaciterrae</name>
    <dbReference type="NCBI Taxonomy" id="363849"/>
    <lineage>
        <taxon>Bacteria</taxon>
        <taxon>Pseudomonadati</taxon>
        <taxon>Bacteroidota</taxon>
        <taxon>Sphingobacteriia</taxon>
        <taxon>Sphingobacteriales</taxon>
        <taxon>Sphingobacteriaceae</taxon>
        <taxon>Pedobacter</taxon>
    </lineage>
</organism>
<dbReference type="EMBL" id="JBBEUB010000001">
    <property type="protein sequence ID" value="MEJ2900995.1"/>
    <property type="molecule type" value="Genomic_DNA"/>
</dbReference>
<dbReference type="Proteomes" id="UP001378956">
    <property type="component" value="Unassembled WGS sequence"/>
</dbReference>
<name>A0ABU8NFG5_9SPHI</name>
<accession>A0ABU8NFG5</accession>
<feature type="domain" description="Aspartate/homoserine dehydrogenase NAD-binding" evidence="13">
    <location>
        <begin position="11"/>
        <end position="120"/>
    </location>
</feature>
<dbReference type="Gene3D" id="3.40.50.720">
    <property type="entry name" value="NAD(P)-binding Rossmann-like Domain"/>
    <property type="match status" value="1"/>
</dbReference>
<gene>
    <name evidence="14" type="ORF">WAE58_01080</name>
</gene>
<dbReference type="EC" id="1.1.1.3" evidence="4 10"/>
<evidence type="ECO:0000256" key="3">
    <source>
        <dbReference type="ARBA" id="ARBA00006753"/>
    </source>
</evidence>
<dbReference type="PANTHER" id="PTHR43331:SF1">
    <property type="entry name" value="HOMOSERINE DEHYDROGENASE"/>
    <property type="match status" value="1"/>
</dbReference>
<evidence type="ECO:0000256" key="5">
    <source>
        <dbReference type="ARBA" id="ARBA00013376"/>
    </source>
</evidence>
<evidence type="ECO:0000256" key="4">
    <source>
        <dbReference type="ARBA" id="ARBA00013213"/>
    </source>
</evidence>
<evidence type="ECO:0000259" key="13">
    <source>
        <dbReference type="Pfam" id="PF03447"/>
    </source>
</evidence>
<evidence type="ECO:0000256" key="2">
    <source>
        <dbReference type="ARBA" id="ARBA00005062"/>
    </source>
</evidence>
<evidence type="ECO:0000256" key="11">
    <source>
        <dbReference type="RuleBase" id="RU004171"/>
    </source>
</evidence>
<comment type="similarity">
    <text evidence="3 11">Belongs to the homoserine dehydrogenase family.</text>
</comment>
<keyword evidence="7 10" id="KW-0791">Threonine biosynthesis</keyword>
<dbReference type="InterPro" id="IPR036291">
    <property type="entry name" value="NAD(P)-bd_dom_sf"/>
</dbReference>
<evidence type="ECO:0000256" key="1">
    <source>
        <dbReference type="ARBA" id="ARBA00005056"/>
    </source>
</evidence>
<evidence type="ECO:0000256" key="6">
    <source>
        <dbReference type="ARBA" id="ARBA00022605"/>
    </source>
</evidence>
<evidence type="ECO:0000256" key="9">
    <source>
        <dbReference type="ARBA" id="ARBA00023167"/>
    </source>
</evidence>
<dbReference type="InterPro" id="IPR019811">
    <property type="entry name" value="HDH_CS"/>
</dbReference>
<keyword evidence="15" id="KW-1185">Reference proteome</keyword>
<keyword evidence="10" id="KW-0521">NADP</keyword>
<evidence type="ECO:0000313" key="15">
    <source>
        <dbReference type="Proteomes" id="UP001378956"/>
    </source>
</evidence>
<evidence type="ECO:0000259" key="12">
    <source>
        <dbReference type="Pfam" id="PF00742"/>
    </source>
</evidence>
<evidence type="ECO:0000256" key="7">
    <source>
        <dbReference type="ARBA" id="ARBA00022697"/>
    </source>
</evidence>
<dbReference type="SUPFAM" id="SSF51735">
    <property type="entry name" value="NAD(P)-binding Rossmann-fold domains"/>
    <property type="match status" value="1"/>
</dbReference>
<dbReference type="Pfam" id="PF03447">
    <property type="entry name" value="NAD_binding_3"/>
    <property type="match status" value="1"/>
</dbReference>
<evidence type="ECO:0000256" key="8">
    <source>
        <dbReference type="ARBA" id="ARBA00023002"/>
    </source>
</evidence>
<comment type="pathway">
    <text evidence="1 10">Amino-acid biosynthesis; L-threonine biosynthesis; L-threonine from L-aspartate: step 3/5.</text>
</comment>
<dbReference type="GO" id="GO:0004412">
    <property type="term" value="F:homoserine dehydrogenase activity"/>
    <property type="evidence" value="ECO:0007669"/>
    <property type="project" value="UniProtKB-EC"/>
</dbReference>
<dbReference type="PROSITE" id="PS01042">
    <property type="entry name" value="HOMOSER_DHGENASE"/>
    <property type="match status" value="1"/>
</dbReference>
<evidence type="ECO:0000256" key="10">
    <source>
        <dbReference type="RuleBase" id="RU000579"/>
    </source>
</evidence>
<reference evidence="14 15" key="1">
    <citation type="submission" date="2024-03" db="EMBL/GenBank/DDBJ databases">
        <title>Sequence of Lycoming College Course Isolates.</title>
        <authorList>
            <person name="Plotts O."/>
            <person name="Newman J."/>
        </authorList>
    </citation>
    <scope>NUCLEOTIDE SEQUENCE [LARGE SCALE GENOMIC DNA]</scope>
    <source>
        <strain evidence="14 15">CJB-3</strain>
    </source>
</reference>
<evidence type="ECO:0000313" key="14">
    <source>
        <dbReference type="EMBL" id="MEJ2900995.1"/>
    </source>
</evidence>
<dbReference type="RefSeq" id="WP_172663330.1">
    <property type="nucleotide sequence ID" value="NZ_CBFGNQ010000004.1"/>
</dbReference>
<dbReference type="PANTHER" id="PTHR43331">
    <property type="entry name" value="HOMOSERINE DEHYDROGENASE"/>
    <property type="match status" value="1"/>
</dbReference>
<comment type="caution">
    <text evidence="14">The sequence shown here is derived from an EMBL/GenBank/DDBJ whole genome shotgun (WGS) entry which is preliminary data.</text>
</comment>
<proteinExistence type="inferred from homology"/>
<sequence length="413" mass="46829">MSKKLKIGLFGFGVVGQGLHDIIRGQDLNLEIVKIAIKNPEKKRSLEAHLFTTNHDEILDNSEINTVVELIDDAEIAYNIVKRALISGKNVVSANKKMIATHLAELVELQEKHNASLLYEGAVCGSIPIIRNLEEYYDNELLHGISGIFNGSSNYILSKIFNENLEYGVALKQAQDLGFAESNPILDVGGYDPKFKLAIATAHAYGLFIDPDKILNVGIQNLSEHDIKYAREKNFRIKLVPTARKISTKQIITYVLPKFVKSDDFLFNVENEYNGVTVQAAFADKQFFFGKGAGGHPTGAAVLSDIAALRYDYRYEYKKYHQHNGLVHTDNVNIEVYLRYTHEYTLEKLQIDNIIERFSRNDYKYVIGNVSLKTLLANRDLLEQKDVFIAHTGRYTYTEQQILKVSEEEVIFN</sequence>
<dbReference type="NCBIfam" id="NF004976">
    <property type="entry name" value="PRK06349.1"/>
    <property type="match status" value="1"/>
</dbReference>
<keyword evidence="8 10" id="KW-0560">Oxidoreductase</keyword>
<dbReference type="InterPro" id="IPR005106">
    <property type="entry name" value="Asp/hSer_DH_NAD-bd"/>
</dbReference>